<dbReference type="Proteomes" id="UP001066276">
    <property type="component" value="Chromosome 8"/>
</dbReference>
<gene>
    <name evidence="2" type="ORF">NDU88_001988</name>
</gene>
<evidence type="ECO:0000313" key="2">
    <source>
        <dbReference type="EMBL" id="KAJ1113746.1"/>
    </source>
</evidence>
<reference evidence="2" key="1">
    <citation type="journal article" date="2022" name="bioRxiv">
        <title>Sequencing and chromosome-scale assembly of the giantPleurodeles waltlgenome.</title>
        <authorList>
            <person name="Brown T."/>
            <person name="Elewa A."/>
            <person name="Iarovenko S."/>
            <person name="Subramanian E."/>
            <person name="Araus A.J."/>
            <person name="Petzold A."/>
            <person name="Susuki M."/>
            <person name="Suzuki K.-i.T."/>
            <person name="Hayashi T."/>
            <person name="Toyoda A."/>
            <person name="Oliveira C."/>
            <person name="Osipova E."/>
            <person name="Leigh N.D."/>
            <person name="Simon A."/>
            <person name="Yun M.H."/>
        </authorList>
    </citation>
    <scope>NUCLEOTIDE SEQUENCE</scope>
    <source>
        <strain evidence="2">20211129_DDA</strain>
        <tissue evidence="2">Liver</tissue>
    </source>
</reference>
<sequence>MYSPSLENKTLLKTLKSALSMVRGLKSSVLASDELILGTANTWGRGRVNEDGARLILALRRGPTRPEKLETSVQARDLRRTGLRRRRWRQPDEDGVSGLGTAPRRSECCALLTKPEVSWGRAEAGSHGAQPGFGSEDPSGAGNVWSRRTLI</sequence>
<feature type="region of interest" description="Disordered" evidence="1">
    <location>
        <begin position="121"/>
        <end position="151"/>
    </location>
</feature>
<dbReference type="EMBL" id="JANPWB010000012">
    <property type="protein sequence ID" value="KAJ1113746.1"/>
    <property type="molecule type" value="Genomic_DNA"/>
</dbReference>
<proteinExistence type="predicted"/>
<keyword evidence="3" id="KW-1185">Reference proteome</keyword>
<comment type="caution">
    <text evidence="2">The sequence shown here is derived from an EMBL/GenBank/DDBJ whole genome shotgun (WGS) entry which is preliminary data.</text>
</comment>
<evidence type="ECO:0000313" key="3">
    <source>
        <dbReference type="Proteomes" id="UP001066276"/>
    </source>
</evidence>
<accession>A0AAV7NCQ0</accession>
<evidence type="ECO:0000256" key="1">
    <source>
        <dbReference type="SAM" id="MobiDB-lite"/>
    </source>
</evidence>
<feature type="region of interest" description="Disordered" evidence="1">
    <location>
        <begin position="81"/>
        <end position="101"/>
    </location>
</feature>
<organism evidence="2 3">
    <name type="scientific">Pleurodeles waltl</name>
    <name type="common">Iberian ribbed newt</name>
    <dbReference type="NCBI Taxonomy" id="8319"/>
    <lineage>
        <taxon>Eukaryota</taxon>
        <taxon>Metazoa</taxon>
        <taxon>Chordata</taxon>
        <taxon>Craniata</taxon>
        <taxon>Vertebrata</taxon>
        <taxon>Euteleostomi</taxon>
        <taxon>Amphibia</taxon>
        <taxon>Batrachia</taxon>
        <taxon>Caudata</taxon>
        <taxon>Salamandroidea</taxon>
        <taxon>Salamandridae</taxon>
        <taxon>Pleurodelinae</taxon>
        <taxon>Pleurodeles</taxon>
    </lineage>
</organism>
<protein>
    <submittedName>
        <fullName evidence="2">Uncharacterized protein</fullName>
    </submittedName>
</protein>
<dbReference type="AlphaFoldDB" id="A0AAV7NCQ0"/>
<name>A0AAV7NCQ0_PLEWA</name>